<keyword evidence="2" id="KW-0788">Thiol protease</keyword>
<keyword evidence="2" id="KW-0378">Hydrolase</keyword>
<feature type="domain" description="Peptidase C14 caspase" evidence="3">
    <location>
        <begin position="40"/>
        <end position="174"/>
    </location>
</feature>
<keyword evidence="1" id="KW-0053">Apoptosis</keyword>
<protein>
    <recommendedName>
        <fullName evidence="3">Peptidase C14 caspase domain-containing protein</fullName>
    </recommendedName>
</protein>
<comment type="caution">
    <text evidence="4">The sequence shown here is derived from an EMBL/GenBank/DDBJ whole genome shotgun (WGS) entry which is preliminary data.</text>
</comment>
<dbReference type="GO" id="GO:0006915">
    <property type="term" value="P:apoptotic process"/>
    <property type="evidence" value="ECO:0007669"/>
    <property type="project" value="UniProtKB-KW"/>
</dbReference>
<sequence length="612" mass="68257">MSKILLDVYSWLKKKLQISSEAHGDAHTLTADTDASFSRTLIIGINQYADTTIPDLENSVIDAYAFKQLLCSRGLQERHIVVLCNKNASCARIEEEVQILTTSDEPVFMYFAGHGATGTLSSKSRFFGRTSKADDVQMLIPHDFSLKGHRRGVLIQTLLSGLSQRSVLFTDCCYPLQFPTPAFIKRVRGIFLPRTDGELAKESTDHGVFTEGLLRHLWCGNASQLTYESLSVLASSAEQNTLCEGSLRSSRLEFGSKSRLPDHEREHCFAWPASTPGECLLSVGHSLGVSLGAQFDLFADAGHSEYIGRLTVWQTSSFSSVARLSSSQPGINHMNWTLGYALKLQGDLRGGLRVLLSSTPLLRRQILESTTPEISLVDRDPDLIVTCDGDRGVANLELFLPSMEGGFKIPFPVSASLDTLLYLLRSAEAFLWHIRTHDRHGTIAANVVLECRRLVAVSNKTDLFRSGWIPESNTNLINDAGLLDVEVGQKYGFIVTNHSTVNIFCALLYFDLSDWSITLYYQTRFNEPLTPGGSETFGYGQNFRDRPVLYFLREGQKVDYGFLKLLISTEYIDYFNLTQPPVLGQAPQIPVEFTNKGRRMASNHILIQTIQR</sequence>
<evidence type="ECO:0000313" key="4">
    <source>
        <dbReference type="EMBL" id="KAF5345635.1"/>
    </source>
</evidence>
<dbReference type="AlphaFoldDB" id="A0A8H5CPP0"/>
<dbReference type="Gene3D" id="3.40.50.1460">
    <property type="match status" value="1"/>
</dbReference>
<dbReference type="EMBL" id="JAACJM010000110">
    <property type="protein sequence ID" value="KAF5345635.1"/>
    <property type="molecule type" value="Genomic_DNA"/>
</dbReference>
<dbReference type="Proteomes" id="UP000559256">
    <property type="component" value="Unassembled WGS sequence"/>
</dbReference>
<evidence type="ECO:0000259" key="3">
    <source>
        <dbReference type="Pfam" id="PF00656"/>
    </source>
</evidence>
<gene>
    <name evidence="4" type="ORF">D9758_015145</name>
</gene>
<accession>A0A8H5CPP0</accession>
<dbReference type="InterPro" id="IPR029030">
    <property type="entry name" value="Caspase-like_dom_sf"/>
</dbReference>
<evidence type="ECO:0000256" key="1">
    <source>
        <dbReference type="ARBA" id="ARBA00022703"/>
    </source>
</evidence>
<keyword evidence="5" id="KW-1185">Reference proteome</keyword>
<dbReference type="Pfam" id="PF00656">
    <property type="entry name" value="Peptidase_C14"/>
    <property type="match status" value="1"/>
</dbReference>
<keyword evidence="2" id="KW-0645">Protease</keyword>
<organism evidence="4 5">
    <name type="scientific">Tetrapyrgos nigripes</name>
    <dbReference type="NCBI Taxonomy" id="182062"/>
    <lineage>
        <taxon>Eukaryota</taxon>
        <taxon>Fungi</taxon>
        <taxon>Dikarya</taxon>
        <taxon>Basidiomycota</taxon>
        <taxon>Agaricomycotina</taxon>
        <taxon>Agaricomycetes</taxon>
        <taxon>Agaricomycetidae</taxon>
        <taxon>Agaricales</taxon>
        <taxon>Marasmiineae</taxon>
        <taxon>Marasmiaceae</taxon>
        <taxon>Tetrapyrgos</taxon>
    </lineage>
</organism>
<dbReference type="InterPro" id="IPR011600">
    <property type="entry name" value="Pept_C14_caspase"/>
</dbReference>
<proteinExistence type="predicted"/>
<dbReference type="SUPFAM" id="SSF52129">
    <property type="entry name" value="Caspase-like"/>
    <property type="match status" value="1"/>
</dbReference>
<dbReference type="GO" id="GO:0004197">
    <property type="term" value="F:cysteine-type endopeptidase activity"/>
    <property type="evidence" value="ECO:0007669"/>
    <property type="project" value="InterPro"/>
</dbReference>
<name>A0A8H5CPP0_9AGAR</name>
<evidence type="ECO:0000313" key="5">
    <source>
        <dbReference type="Proteomes" id="UP000559256"/>
    </source>
</evidence>
<reference evidence="4 5" key="1">
    <citation type="journal article" date="2020" name="ISME J.">
        <title>Uncovering the hidden diversity of litter-decomposition mechanisms in mushroom-forming fungi.</title>
        <authorList>
            <person name="Floudas D."/>
            <person name="Bentzer J."/>
            <person name="Ahren D."/>
            <person name="Johansson T."/>
            <person name="Persson P."/>
            <person name="Tunlid A."/>
        </authorList>
    </citation>
    <scope>NUCLEOTIDE SEQUENCE [LARGE SCALE GENOMIC DNA]</scope>
    <source>
        <strain evidence="4 5">CBS 291.85</strain>
    </source>
</reference>
<dbReference type="GO" id="GO:0006508">
    <property type="term" value="P:proteolysis"/>
    <property type="evidence" value="ECO:0007669"/>
    <property type="project" value="InterPro"/>
</dbReference>
<evidence type="ECO:0000256" key="2">
    <source>
        <dbReference type="ARBA" id="ARBA00022807"/>
    </source>
</evidence>